<dbReference type="GeneTree" id="ENSGT00940000161946"/>
<dbReference type="InterPro" id="IPR003533">
    <property type="entry name" value="Doublecortin_dom"/>
</dbReference>
<feature type="domain" description="Doublecortin" evidence="3">
    <location>
        <begin position="94"/>
        <end position="172"/>
    </location>
</feature>
<evidence type="ECO:0000256" key="1">
    <source>
        <dbReference type="ARBA" id="ARBA00022737"/>
    </source>
</evidence>
<dbReference type="Ensembl" id="ENSSPUT00000025007.1">
    <property type="protein sequence ID" value="ENSSPUP00000023446.1"/>
    <property type="gene ID" value="ENSSPUG00000017992.1"/>
</dbReference>
<proteinExistence type="predicted"/>
<dbReference type="FunFam" id="3.10.20.230:FF:000004">
    <property type="entry name" value="Doublecortin domain containing 2"/>
    <property type="match status" value="1"/>
</dbReference>
<dbReference type="OMA" id="LYTPKHG"/>
<keyword evidence="5" id="KW-1185">Reference proteome</keyword>
<reference evidence="4" key="1">
    <citation type="submission" date="2025-08" db="UniProtKB">
        <authorList>
            <consortium name="Ensembl"/>
        </authorList>
    </citation>
    <scope>IDENTIFICATION</scope>
</reference>
<dbReference type="PROSITE" id="PS50309">
    <property type="entry name" value="DC"/>
    <property type="match status" value="2"/>
</dbReference>
<dbReference type="AlphaFoldDB" id="A0A8D0HGJ7"/>
<gene>
    <name evidence="4" type="primary">DCDC2B</name>
</gene>
<dbReference type="Gene3D" id="3.10.20.230">
    <property type="entry name" value="Doublecortin domain"/>
    <property type="match status" value="2"/>
</dbReference>
<dbReference type="GO" id="GO:0035556">
    <property type="term" value="P:intracellular signal transduction"/>
    <property type="evidence" value="ECO:0007669"/>
    <property type="project" value="InterPro"/>
</dbReference>
<dbReference type="FunFam" id="3.10.20.230:FF:000011">
    <property type="entry name" value="Doublecortin domain containing 2B"/>
    <property type="match status" value="1"/>
</dbReference>
<evidence type="ECO:0000259" key="3">
    <source>
        <dbReference type="PROSITE" id="PS50309"/>
    </source>
</evidence>
<dbReference type="Pfam" id="PF03607">
    <property type="entry name" value="DCX"/>
    <property type="match status" value="2"/>
</dbReference>
<dbReference type="CDD" id="cd17150">
    <property type="entry name" value="DCX1_DCDC2B"/>
    <property type="match status" value="1"/>
</dbReference>
<accession>A0A8D0HGJ7</accession>
<dbReference type="GO" id="GO:0005815">
    <property type="term" value="C:microtubule organizing center"/>
    <property type="evidence" value="ECO:0007669"/>
    <property type="project" value="TreeGrafter"/>
</dbReference>
<dbReference type="GO" id="GO:0005874">
    <property type="term" value="C:microtubule"/>
    <property type="evidence" value="ECO:0007669"/>
    <property type="project" value="TreeGrafter"/>
</dbReference>
<keyword evidence="1" id="KW-0677">Repeat</keyword>
<sequence>LAGNVVVYRNGDPFFHGRKFVVNQRQFLTFEAFLNEVTSTIHAPVAVRNIYTPRQGHRVTELGELQNGCQYVAAGFERASLDLAVAVCFVYPSVFRNGDLLSPPFRLLLSTSALLEWNTVLGLLTERANLHSGSVRKLFRLDGVPISSGDELVSGEYYVAVGLEKYKNLPYLELLVRRHPVRRRTEWNPAGSHMEGPLVLPAANYPPGMNGTTARWYRPPQPGPTLQSGTTHALPALPQPKLLQGRISSA</sequence>
<feature type="region of interest" description="Disordered" evidence="2">
    <location>
        <begin position="217"/>
        <end position="250"/>
    </location>
</feature>
<organism evidence="4 5">
    <name type="scientific">Sphenodon punctatus</name>
    <name type="common">Tuatara</name>
    <name type="synonym">Hatteria punctata</name>
    <dbReference type="NCBI Taxonomy" id="8508"/>
    <lineage>
        <taxon>Eukaryota</taxon>
        <taxon>Metazoa</taxon>
        <taxon>Chordata</taxon>
        <taxon>Craniata</taxon>
        <taxon>Vertebrata</taxon>
        <taxon>Euteleostomi</taxon>
        <taxon>Lepidosauria</taxon>
        <taxon>Sphenodontia</taxon>
        <taxon>Sphenodontidae</taxon>
        <taxon>Sphenodon</taxon>
    </lineage>
</organism>
<dbReference type="PANTHER" id="PTHR23004:SF10">
    <property type="entry name" value="DOUBLECORTIN DOMAIN-CONTAINING PROTEIN 2B"/>
    <property type="match status" value="1"/>
</dbReference>
<dbReference type="PANTHER" id="PTHR23004">
    <property type="entry name" value="DOUBLECORTIN DOMAIN CONTAINING 2"/>
    <property type="match status" value="1"/>
</dbReference>
<protein>
    <submittedName>
        <fullName evidence="4">Doublecortin domain containing 2B</fullName>
    </submittedName>
</protein>
<dbReference type="SMART" id="SM00537">
    <property type="entry name" value="DCX"/>
    <property type="match status" value="2"/>
</dbReference>
<reference evidence="4" key="2">
    <citation type="submission" date="2025-09" db="UniProtKB">
        <authorList>
            <consortium name="Ensembl"/>
        </authorList>
    </citation>
    <scope>IDENTIFICATION</scope>
</reference>
<dbReference type="InterPro" id="IPR036572">
    <property type="entry name" value="Doublecortin_dom_sf"/>
</dbReference>
<evidence type="ECO:0000313" key="4">
    <source>
        <dbReference type="Ensembl" id="ENSSPUP00000023446.1"/>
    </source>
</evidence>
<name>A0A8D0HGJ7_SPHPU</name>
<evidence type="ECO:0000313" key="5">
    <source>
        <dbReference type="Proteomes" id="UP000694392"/>
    </source>
</evidence>
<dbReference type="Proteomes" id="UP000694392">
    <property type="component" value="Unplaced"/>
</dbReference>
<dbReference type="SUPFAM" id="SSF89837">
    <property type="entry name" value="Doublecortin (DC)"/>
    <property type="match status" value="2"/>
</dbReference>
<feature type="compositionally biased region" description="Low complexity" evidence="2">
    <location>
        <begin position="233"/>
        <end position="244"/>
    </location>
</feature>
<evidence type="ECO:0000256" key="2">
    <source>
        <dbReference type="SAM" id="MobiDB-lite"/>
    </source>
</evidence>
<feature type="domain" description="Doublecortin" evidence="3">
    <location>
        <begin position="3"/>
        <end position="78"/>
    </location>
</feature>